<feature type="domain" description="Glucose-methanol-choline oxidoreductase N-terminal" evidence="6">
    <location>
        <begin position="242"/>
        <end position="328"/>
    </location>
</feature>
<evidence type="ECO:0000256" key="3">
    <source>
        <dbReference type="ARBA" id="ARBA00022630"/>
    </source>
</evidence>
<dbReference type="PANTHER" id="PTHR42784">
    <property type="entry name" value="PYRANOSE 2-OXIDASE"/>
    <property type="match status" value="1"/>
</dbReference>
<dbReference type="InterPro" id="IPR000172">
    <property type="entry name" value="GMC_OxRdtase_N"/>
</dbReference>
<dbReference type="Proteomes" id="UP000198841">
    <property type="component" value="Unassembled WGS sequence"/>
</dbReference>
<gene>
    <name evidence="8" type="ORF">SAMN05518863_107288</name>
</gene>
<comment type="caution">
    <text evidence="8">The sequence shown here is derived from an EMBL/GenBank/DDBJ whole genome shotgun (WGS) entry which is preliminary data.</text>
</comment>
<proteinExistence type="inferred from homology"/>
<dbReference type="SUPFAM" id="SSF51905">
    <property type="entry name" value="FAD/NAD(P)-binding domain"/>
    <property type="match status" value="1"/>
</dbReference>
<keyword evidence="3" id="KW-0285">Flavoprotein</keyword>
<comment type="similarity">
    <text evidence="2">Belongs to the GMC oxidoreductase family.</text>
</comment>
<keyword evidence="5" id="KW-0560">Oxidoreductase</keyword>
<dbReference type="InterPro" id="IPR051473">
    <property type="entry name" value="P2Ox-like"/>
</dbReference>
<protein>
    <submittedName>
        <fullName evidence="8">Choline dehydrogenase</fullName>
    </submittedName>
</protein>
<evidence type="ECO:0000313" key="9">
    <source>
        <dbReference type="Proteomes" id="UP000198841"/>
    </source>
</evidence>
<comment type="cofactor">
    <cofactor evidence="1">
        <name>FAD</name>
        <dbReference type="ChEBI" id="CHEBI:57692"/>
    </cofactor>
</comment>
<evidence type="ECO:0000259" key="6">
    <source>
        <dbReference type="Pfam" id="PF00732"/>
    </source>
</evidence>
<dbReference type="RefSeq" id="WP_008106252.1">
    <property type="nucleotide sequence ID" value="NZ_FOSD01000007.1"/>
</dbReference>
<dbReference type="Pfam" id="PF05199">
    <property type="entry name" value="GMC_oxred_C"/>
    <property type="match status" value="1"/>
</dbReference>
<dbReference type="PROSITE" id="PS51257">
    <property type="entry name" value="PROKAR_LIPOPROTEIN"/>
    <property type="match status" value="1"/>
</dbReference>
<keyword evidence="9" id="KW-1185">Reference proteome</keyword>
<evidence type="ECO:0000256" key="1">
    <source>
        <dbReference type="ARBA" id="ARBA00001974"/>
    </source>
</evidence>
<organism evidence="8 9">
    <name type="scientific">Candidatus Pantoea symbiotica</name>
    <dbReference type="NCBI Taxonomy" id="1884370"/>
    <lineage>
        <taxon>Bacteria</taxon>
        <taxon>Pseudomonadati</taxon>
        <taxon>Pseudomonadota</taxon>
        <taxon>Gammaproteobacteria</taxon>
        <taxon>Enterobacterales</taxon>
        <taxon>Erwiniaceae</taxon>
        <taxon>Pantoea</taxon>
    </lineage>
</organism>
<evidence type="ECO:0000313" key="8">
    <source>
        <dbReference type="EMBL" id="SFK50403.1"/>
    </source>
</evidence>
<dbReference type="PANTHER" id="PTHR42784:SF1">
    <property type="entry name" value="PYRANOSE 2-OXIDASE"/>
    <property type="match status" value="1"/>
</dbReference>
<feature type="domain" description="Glucose-methanol-choline oxidoreductase C-terminal" evidence="7">
    <location>
        <begin position="418"/>
        <end position="532"/>
    </location>
</feature>
<dbReference type="InterPro" id="IPR036188">
    <property type="entry name" value="FAD/NAD-bd_sf"/>
</dbReference>
<keyword evidence="4" id="KW-0274">FAD</keyword>
<sequence length="550" mass="60602">MSAQKVDADVIIIGSGVMGGLIACQMAKAGKSVIILEAGPRVSRQEIVERFRNSPFKMSLTNIKLQGVGSPYPNPPHIPSTYGDYLQQVGPVKYPTKYLRVVGGTTWHFGSALWRMIPNDFKLNTLYGRGRDWPFGYEELEAWYGKAEYELGVSGVDGQDESGQGGKAWPPRSTPFPMPGLPTSYLFDRLTEMLGKGGYNPVLEPNGRATKPWGKRPMCGGNNNCNPVCPIAAKYDGSMHIDEAERLGAKLLDNAVVYRIEAADDGKITGIWYKKPDGSEHHLTANYFVLAAYGIESPKLLLMSTSEKYPNGIANSSDQVGRNLMGHTGISMNVMMSEDVWPGQGPTELLVYLNNRDGVFRKDFPSYKIKVRNTVPTADYAASLIEKGVLGSKLDAEIRRQSARSLNFAIDFETLPLAENRVTPSKTKKDAIGIPLPEIYYSVTDYWHAGKEAGLKDFHKFAELLNAEILSIDTKFQDRQHIMGTTIMGDDPHNSVVDRDCRTHDHPNMWIAGTSVMPSASCMNPTLTGAALSLRLAEHMLQTMKTEVAG</sequence>
<dbReference type="Pfam" id="PF00732">
    <property type="entry name" value="GMC_oxred_N"/>
    <property type="match status" value="1"/>
</dbReference>
<evidence type="ECO:0000256" key="2">
    <source>
        <dbReference type="ARBA" id="ARBA00010790"/>
    </source>
</evidence>
<evidence type="ECO:0000256" key="5">
    <source>
        <dbReference type="ARBA" id="ARBA00023002"/>
    </source>
</evidence>
<accession>A0A1I4A251</accession>
<reference evidence="8 9" key="1">
    <citation type="submission" date="2016-10" db="EMBL/GenBank/DDBJ databases">
        <authorList>
            <person name="Varghese N."/>
            <person name="Submissions S."/>
        </authorList>
    </citation>
    <scope>NUCLEOTIDE SEQUENCE [LARGE SCALE GENOMIC DNA]</scope>
    <source>
        <strain evidence="8 9">YR512</strain>
    </source>
</reference>
<name>A0A1I4A251_9GAMM</name>
<evidence type="ECO:0000256" key="4">
    <source>
        <dbReference type="ARBA" id="ARBA00022827"/>
    </source>
</evidence>
<dbReference type="Gene3D" id="3.50.50.60">
    <property type="entry name" value="FAD/NAD(P)-binding domain"/>
    <property type="match status" value="2"/>
</dbReference>
<evidence type="ECO:0000259" key="7">
    <source>
        <dbReference type="Pfam" id="PF05199"/>
    </source>
</evidence>
<dbReference type="InterPro" id="IPR007867">
    <property type="entry name" value="GMC_OxRtase_C"/>
</dbReference>
<dbReference type="EMBL" id="FOSD01000007">
    <property type="protein sequence ID" value="SFK50403.1"/>
    <property type="molecule type" value="Genomic_DNA"/>
</dbReference>